<evidence type="ECO:0000313" key="8">
    <source>
        <dbReference type="EMBL" id="KAK8881425.1"/>
    </source>
</evidence>
<dbReference type="PROSITE" id="PS50966">
    <property type="entry name" value="ZF_SWIM"/>
    <property type="match status" value="1"/>
</dbReference>
<name>A0ABR2JRM1_9EUKA</name>
<feature type="domain" description="SWIM-type" evidence="7">
    <location>
        <begin position="1221"/>
        <end position="1254"/>
    </location>
</feature>
<keyword evidence="3 5" id="KW-0863">Zinc-finger</keyword>
<keyword evidence="9" id="KW-1185">Reference proteome</keyword>
<comment type="similarity">
    <text evidence="1">Belongs to the FHY3/FAR1 family.</text>
</comment>
<dbReference type="Proteomes" id="UP001470230">
    <property type="component" value="Unassembled WGS sequence"/>
</dbReference>
<evidence type="ECO:0000256" key="3">
    <source>
        <dbReference type="ARBA" id="ARBA00022771"/>
    </source>
</evidence>
<feature type="compositionally biased region" description="Polar residues" evidence="6">
    <location>
        <begin position="630"/>
        <end position="639"/>
    </location>
</feature>
<dbReference type="PANTHER" id="PTHR31669:SF251">
    <property type="entry name" value="PROTEIN FAR1-RELATED SEQUENCE"/>
    <property type="match status" value="1"/>
</dbReference>
<dbReference type="InterPro" id="IPR006564">
    <property type="entry name" value="Znf_PMZ"/>
</dbReference>
<dbReference type="InterPro" id="IPR036875">
    <property type="entry name" value="Znf_CCHC_sf"/>
</dbReference>
<evidence type="ECO:0000256" key="1">
    <source>
        <dbReference type="ARBA" id="ARBA00005889"/>
    </source>
</evidence>
<evidence type="ECO:0000256" key="6">
    <source>
        <dbReference type="SAM" id="MobiDB-lite"/>
    </source>
</evidence>
<protein>
    <recommendedName>
        <fullName evidence="7">SWIM-type domain-containing protein</fullName>
    </recommendedName>
</protein>
<dbReference type="PANTHER" id="PTHR31669">
    <property type="entry name" value="PROTEIN FAR1-RELATED SEQUENCE 10-RELATED"/>
    <property type="match status" value="1"/>
</dbReference>
<evidence type="ECO:0000256" key="4">
    <source>
        <dbReference type="ARBA" id="ARBA00022833"/>
    </source>
</evidence>
<feature type="compositionally biased region" description="Polar residues" evidence="6">
    <location>
        <begin position="726"/>
        <end position="735"/>
    </location>
</feature>
<accession>A0ABR2JRM1</accession>
<dbReference type="Gene3D" id="4.10.60.10">
    <property type="entry name" value="Zinc finger, CCHC-type"/>
    <property type="match status" value="1"/>
</dbReference>
<dbReference type="InterPro" id="IPR031052">
    <property type="entry name" value="FHY3/FAR1"/>
</dbReference>
<sequence length="1441" mass="165661">MNDQLESNSITYFGIQTQFPSGKSRASQQIIIYNILKSILRQENAIIESTSENLPSLSALCAVLSYKNYVLKNNDKEFNKKLIFGNSYECTSSKKQFLIYYISTSRFILEKNCKDLNCLQYNQKATMLCSENDLNEFKTNITGKDSMLFFCTYDFIFNQLFALKKDLLFCNSVIIFDEIQNINDICQKIPIFNITFTEIEFIKKAIEENIDTNLIRFRKILDKIILFIKEKCSPQQHNGNEVNIDLRAMFESCEINSETWPIISNALHITIYLIESKTLQSSESIASCLNKFYLLLYLIFSEQCICFDSKYDIDKGQLFIFSNKPSAIFSFIKNACHCTILLGDQIQSFDSFENDFNMKFEIKISTNTLAKSNEKKNTSIDIKSSINKVISKNPIYMSLLDNKRLISIKNNTNIKYQQATVNSNLQLKSTNLNPRLAFINSTNQQALSDHHQDSINLNNQQALSDHHQDSINLNNQQAFSDHHQDSINLNNQQALSDHHQDSINLNNQQAFSDHHQESINLNNQQAFSDHHQESINLNNQQALSDHHQDSINLNNQQALSDHHQDSINLNNQQALSDHHQDSINSNNQQAFSDHHQESINLNNQQALSDHHQDSINLNNQQALSDHHQDSINSNNQQALSDHHQESINLNNQQAFSDHHQESINLNNQQALSDHHQDSINSNNQQALSDHHQESINLNNQQAFSDHHQESINLNNQQALSDHHQDSINSNNQNAKSDSNSVNSFFFSKENLSSLECSTGKEIVGMIKRKAFAEGFSLYSTQSRSASFMSLKCSNKNCNFFINIQAHNYTQADQYYCITDSMNLIHNHKLSPISFVHKTVDKTTKNLINGMSKVHIDNTKIAEYLNREKNIQITTQQVSYLVDKNKDKKVPETDELIQKMINEKGMYKLYPPDEDNKINYRKAIATFTVNELNNLKNYGDMICLDPTYPSLTSNWTTIPISLVGSSRELLSGGVVFCSNVTADLYEWIIKTLIYDLPCASILKTICSDDDLILDSAWNQIIRDPKCCHIQRIICIWHKYNQFKDLVKKSGLSAKDQCEILEKFIELFSTRNCTKCEDLVKEIKSKHPSFCNFIVTSIENRLNTSTKAFTKNVLSLGYLANVFSECNNSNIKKLLGSNASSLSEMREVITRSEERRKLNREFIKSRKSYKAIDVQLTSIMSMFHVQKVIAESIVGSKNKADKLSFEKNGNIWKVTENQTNDIYLVKNEGVWQCSCGKVTSVGLPCSHIIKILKELNEFEKIKELIHKRWIQSEQSTNIEIIKHSDEQFQIFSKVTNVNIPCKKRYLNMMAKSQSVASIACKNKKAYNEYMKMLEDAQNKFLGIYNHRDAKAVKCGRPRKSRIKPKEIKKRKKCQICGENHDTKKCKDLVSVRKLIDFEPNKKKSKMHCVICSGAGHFAKTCPALQKWKKIKRNEEEEEEEEYN</sequence>
<feature type="region of interest" description="Disordered" evidence="6">
    <location>
        <begin position="719"/>
        <end position="739"/>
    </location>
</feature>
<keyword evidence="2" id="KW-0479">Metal-binding</keyword>
<keyword evidence="4" id="KW-0862">Zinc</keyword>
<dbReference type="SUPFAM" id="SSF57756">
    <property type="entry name" value="Retrovirus zinc finger-like domains"/>
    <property type="match status" value="1"/>
</dbReference>
<evidence type="ECO:0000259" key="7">
    <source>
        <dbReference type="PROSITE" id="PS50966"/>
    </source>
</evidence>
<reference evidence="8 9" key="1">
    <citation type="submission" date="2024-04" db="EMBL/GenBank/DDBJ databases">
        <title>Tritrichomonas musculus Genome.</title>
        <authorList>
            <person name="Alves-Ferreira E."/>
            <person name="Grigg M."/>
            <person name="Lorenzi H."/>
            <person name="Galac M."/>
        </authorList>
    </citation>
    <scope>NUCLEOTIDE SEQUENCE [LARGE SCALE GENOMIC DNA]</scope>
    <source>
        <strain evidence="8 9">EAF2021</strain>
    </source>
</reference>
<organism evidence="8 9">
    <name type="scientific">Tritrichomonas musculus</name>
    <dbReference type="NCBI Taxonomy" id="1915356"/>
    <lineage>
        <taxon>Eukaryota</taxon>
        <taxon>Metamonada</taxon>
        <taxon>Parabasalia</taxon>
        <taxon>Tritrichomonadida</taxon>
        <taxon>Tritrichomonadidae</taxon>
        <taxon>Tritrichomonas</taxon>
    </lineage>
</organism>
<dbReference type="SMART" id="SM00575">
    <property type="entry name" value="ZnF_PMZ"/>
    <property type="match status" value="1"/>
</dbReference>
<evidence type="ECO:0000256" key="2">
    <source>
        <dbReference type="ARBA" id="ARBA00022723"/>
    </source>
</evidence>
<comment type="caution">
    <text evidence="8">The sequence shown here is derived from an EMBL/GenBank/DDBJ whole genome shotgun (WGS) entry which is preliminary data.</text>
</comment>
<proteinExistence type="inferred from homology"/>
<feature type="region of interest" description="Disordered" evidence="6">
    <location>
        <begin position="623"/>
        <end position="642"/>
    </location>
</feature>
<gene>
    <name evidence="8" type="ORF">M9Y10_004161</name>
</gene>
<feature type="region of interest" description="Disordered" evidence="6">
    <location>
        <begin position="670"/>
        <end position="690"/>
    </location>
</feature>
<dbReference type="EMBL" id="JAPFFF010000010">
    <property type="protein sequence ID" value="KAK8881425.1"/>
    <property type="molecule type" value="Genomic_DNA"/>
</dbReference>
<evidence type="ECO:0000313" key="9">
    <source>
        <dbReference type="Proteomes" id="UP001470230"/>
    </source>
</evidence>
<dbReference type="InterPro" id="IPR007527">
    <property type="entry name" value="Znf_SWIM"/>
</dbReference>
<evidence type="ECO:0000256" key="5">
    <source>
        <dbReference type="PROSITE-ProRule" id="PRU00325"/>
    </source>
</evidence>
<feature type="compositionally biased region" description="Polar residues" evidence="6">
    <location>
        <begin position="678"/>
        <end position="687"/>
    </location>
</feature>